<organism evidence="5 6">
    <name type="scientific">Enterococcus saccharolyticus subsp. saccharolyticus ATCC 43076</name>
    <dbReference type="NCBI Taxonomy" id="1139996"/>
    <lineage>
        <taxon>Bacteria</taxon>
        <taxon>Bacillati</taxon>
        <taxon>Bacillota</taxon>
        <taxon>Bacilli</taxon>
        <taxon>Lactobacillales</taxon>
        <taxon>Enterococcaceae</taxon>
        <taxon>Enterococcus</taxon>
    </lineage>
</organism>
<dbReference type="eggNOG" id="COG4357">
    <property type="taxonomic scope" value="Bacteria"/>
</dbReference>
<dbReference type="AlphaFoldDB" id="S0NMD4"/>
<evidence type="ECO:0000313" key="5">
    <source>
        <dbReference type="EMBL" id="EOT28103.1"/>
    </source>
</evidence>
<dbReference type="OrthoDB" id="882119at2"/>
<dbReference type="RefSeq" id="WP_016175787.1">
    <property type="nucleotide sequence ID" value="NZ_KE136389.1"/>
</dbReference>
<dbReference type="SUPFAM" id="SSF161219">
    <property type="entry name" value="CHY zinc finger-like"/>
    <property type="match status" value="1"/>
</dbReference>
<dbReference type="PROSITE" id="PS51266">
    <property type="entry name" value="ZF_CHY"/>
    <property type="match status" value="1"/>
</dbReference>
<dbReference type="PANTHER" id="PTHR28082:SF1">
    <property type="entry name" value="HELPER OF TIM PROTEIN 13"/>
    <property type="match status" value="1"/>
</dbReference>
<name>S0NMD4_9ENTE</name>
<dbReference type="InterPro" id="IPR037274">
    <property type="entry name" value="Znf_CHY_sf"/>
</dbReference>
<dbReference type="PIRSF" id="PIRSF017292">
    <property type="entry name" value="UCP017292_Znf_CHY"/>
    <property type="match status" value="1"/>
</dbReference>
<evidence type="ECO:0000313" key="6">
    <source>
        <dbReference type="Proteomes" id="UP000014136"/>
    </source>
</evidence>
<dbReference type="InterPro" id="IPR016694">
    <property type="entry name" value="UCP017292"/>
</dbReference>
<dbReference type="HOGENOM" id="CLU_143932_0_0_9"/>
<dbReference type="InterPro" id="IPR008913">
    <property type="entry name" value="Znf_CHY"/>
</dbReference>
<keyword evidence="3" id="KW-0862">Zinc</keyword>
<evidence type="ECO:0000259" key="4">
    <source>
        <dbReference type="PROSITE" id="PS51266"/>
    </source>
</evidence>
<sequence length="101" mass="11513">MIIYGKGIDTEGRCSHYHQENDIVGLKCLTCQKYYACYQCHDSCETHPFEAIPRTDSAPVICGRCRTTLTFAQYKTGACPYCHASFNPKCQLHESIYFSDK</sequence>
<dbReference type="PANTHER" id="PTHR28082">
    <property type="entry name" value="ZINC FINGER PROTEIN"/>
    <property type="match status" value="1"/>
</dbReference>
<proteinExistence type="predicted"/>
<reference evidence="5 6" key="1">
    <citation type="submission" date="2013-03" db="EMBL/GenBank/DDBJ databases">
        <title>The Genome Sequence of Enterococcus saccharolyticus ATCC_43076 (Illumina only assembly).</title>
        <authorList>
            <consortium name="The Broad Institute Genomics Platform"/>
            <consortium name="The Broad Institute Genome Sequencing Center for Infectious Disease"/>
            <person name="Earl A."/>
            <person name="Russ C."/>
            <person name="Gilmore M."/>
            <person name="Surin D."/>
            <person name="Walker B."/>
            <person name="Young S."/>
            <person name="Zeng Q."/>
            <person name="Gargeya S."/>
            <person name="Fitzgerald M."/>
            <person name="Haas B."/>
            <person name="Abouelleil A."/>
            <person name="Allen A.W."/>
            <person name="Alvarado L."/>
            <person name="Arachchi H.M."/>
            <person name="Berlin A.M."/>
            <person name="Chapman S.B."/>
            <person name="Gainer-Dewar J."/>
            <person name="Goldberg J."/>
            <person name="Griggs A."/>
            <person name="Gujja S."/>
            <person name="Hansen M."/>
            <person name="Howarth C."/>
            <person name="Imamovic A."/>
            <person name="Ireland A."/>
            <person name="Larimer J."/>
            <person name="McCowan C."/>
            <person name="Murphy C."/>
            <person name="Pearson M."/>
            <person name="Poon T.W."/>
            <person name="Priest M."/>
            <person name="Roberts A."/>
            <person name="Saif S."/>
            <person name="Shea T."/>
            <person name="Sisk P."/>
            <person name="Sykes S."/>
            <person name="Wortman J."/>
            <person name="Nusbaum C."/>
            <person name="Birren B."/>
        </authorList>
    </citation>
    <scope>NUCLEOTIDE SEQUENCE [LARGE SCALE GENOMIC DNA]</scope>
    <source>
        <strain evidence="5 6">ATCC 43076</strain>
    </source>
</reference>
<evidence type="ECO:0000256" key="2">
    <source>
        <dbReference type="ARBA" id="ARBA00022771"/>
    </source>
</evidence>
<dbReference type="EMBL" id="AHYT01000009">
    <property type="protein sequence ID" value="EOT28103.1"/>
    <property type="molecule type" value="Genomic_DNA"/>
</dbReference>
<evidence type="ECO:0000256" key="3">
    <source>
        <dbReference type="ARBA" id="ARBA00022833"/>
    </source>
</evidence>
<keyword evidence="6" id="KW-1185">Reference proteome</keyword>
<accession>S0NMD4</accession>
<keyword evidence="1" id="KW-0479">Metal-binding</keyword>
<comment type="caution">
    <text evidence="5">The sequence shown here is derived from an EMBL/GenBank/DDBJ whole genome shotgun (WGS) entry which is preliminary data.</text>
</comment>
<protein>
    <recommendedName>
        <fullName evidence="4">CHY-type domain-containing protein</fullName>
    </recommendedName>
</protein>
<feature type="domain" description="CHY-type" evidence="4">
    <location>
        <begin position="7"/>
        <end position="84"/>
    </location>
</feature>
<gene>
    <name evidence="5" type="ORF">OMQ_02018</name>
</gene>
<dbReference type="GO" id="GO:0045041">
    <property type="term" value="P:protein import into mitochondrial intermembrane space"/>
    <property type="evidence" value="ECO:0007669"/>
    <property type="project" value="TreeGrafter"/>
</dbReference>
<evidence type="ECO:0000256" key="1">
    <source>
        <dbReference type="ARBA" id="ARBA00022723"/>
    </source>
</evidence>
<dbReference type="Proteomes" id="UP000014136">
    <property type="component" value="Unassembled WGS sequence"/>
</dbReference>
<dbReference type="InterPro" id="IPR052604">
    <property type="entry name" value="Mito_Tim_assembly_helper"/>
</dbReference>
<dbReference type="Pfam" id="PF05495">
    <property type="entry name" value="zf-CHY"/>
    <property type="match status" value="1"/>
</dbReference>
<dbReference type="GO" id="GO:0008270">
    <property type="term" value="F:zinc ion binding"/>
    <property type="evidence" value="ECO:0007669"/>
    <property type="project" value="UniProtKB-KW"/>
</dbReference>
<keyword evidence="2" id="KW-0863">Zinc-finger</keyword>